<feature type="compositionally biased region" description="Polar residues" evidence="1">
    <location>
        <begin position="24"/>
        <end position="34"/>
    </location>
</feature>
<name>A0A5B7E4S8_PORTR</name>
<dbReference type="SUPFAM" id="SSF57997">
    <property type="entry name" value="Tropomyosin"/>
    <property type="match status" value="1"/>
</dbReference>
<organism evidence="2 3">
    <name type="scientific">Portunus trituberculatus</name>
    <name type="common">Swimming crab</name>
    <name type="synonym">Neptunus trituberculatus</name>
    <dbReference type="NCBI Taxonomy" id="210409"/>
    <lineage>
        <taxon>Eukaryota</taxon>
        <taxon>Metazoa</taxon>
        <taxon>Ecdysozoa</taxon>
        <taxon>Arthropoda</taxon>
        <taxon>Crustacea</taxon>
        <taxon>Multicrustacea</taxon>
        <taxon>Malacostraca</taxon>
        <taxon>Eumalacostraca</taxon>
        <taxon>Eucarida</taxon>
        <taxon>Decapoda</taxon>
        <taxon>Pleocyemata</taxon>
        <taxon>Brachyura</taxon>
        <taxon>Eubrachyura</taxon>
        <taxon>Portunoidea</taxon>
        <taxon>Portunidae</taxon>
        <taxon>Portuninae</taxon>
        <taxon>Portunus</taxon>
    </lineage>
</organism>
<feature type="region of interest" description="Disordered" evidence="1">
    <location>
        <begin position="13"/>
        <end position="75"/>
    </location>
</feature>
<reference evidence="2 3" key="1">
    <citation type="submission" date="2019-05" db="EMBL/GenBank/DDBJ databases">
        <title>Another draft genome of Portunus trituberculatus and its Hox gene families provides insights of decapod evolution.</title>
        <authorList>
            <person name="Jeong J.-H."/>
            <person name="Song I."/>
            <person name="Kim S."/>
            <person name="Choi T."/>
            <person name="Kim D."/>
            <person name="Ryu S."/>
            <person name="Kim W."/>
        </authorList>
    </citation>
    <scope>NUCLEOTIDE SEQUENCE [LARGE SCALE GENOMIC DNA]</scope>
    <source>
        <tissue evidence="2">Muscle</tissue>
    </source>
</reference>
<evidence type="ECO:0000313" key="3">
    <source>
        <dbReference type="Proteomes" id="UP000324222"/>
    </source>
</evidence>
<sequence length="104" mass="11433">MCWGSVLLTPTSEECAARPPPAATLSTPPHTAPSTLFPLWHHNPRPQADFDPSCARPNDPVPPPGPTGTSWPPHDRANELVIQKEKYKSITDELDQTFTEMSGY</sequence>
<proteinExistence type="predicted"/>
<dbReference type="Proteomes" id="UP000324222">
    <property type="component" value="Unassembled WGS sequence"/>
</dbReference>
<evidence type="ECO:0000256" key="1">
    <source>
        <dbReference type="SAM" id="MobiDB-lite"/>
    </source>
</evidence>
<protein>
    <submittedName>
        <fullName evidence="2">Tropomyosin</fullName>
    </submittedName>
</protein>
<gene>
    <name evidence="2" type="primary">TPM_1</name>
    <name evidence="2" type="ORF">E2C01_020944</name>
</gene>
<comment type="caution">
    <text evidence="2">The sequence shown here is derived from an EMBL/GenBank/DDBJ whole genome shotgun (WGS) entry which is preliminary data.</text>
</comment>
<dbReference type="EMBL" id="VSRR010001798">
    <property type="protein sequence ID" value="MPC27764.1"/>
    <property type="molecule type" value="Genomic_DNA"/>
</dbReference>
<dbReference type="AlphaFoldDB" id="A0A5B7E4S8"/>
<evidence type="ECO:0000313" key="2">
    <source>
        <dbReference type="EMBL" id="MPC27764.1"/>
    </source>
</evidence>
<keyword evidence="3" id="KW-1185">Reference proteome</keyword>
<accession>A0A5B7E4S8</accession>